<evidence type="ECO:0000259" key="4">
    <source>
        <dbReference type="PROSITE" id="PS50405"/>
    </source>
</evidence>
<feature type="binding site" evidence="2">
    <location>
        <begin position="139"/>
        <end position="140"/>
    </location>
    <ligand>
        <name>glutathione</name>
        <dbReference type="ChEBI" id="CHEBI:57925"/>
    </ligand>
</feature>
<dbReference type="Pfam" id="PF13409">
    <property type="entry name" value="GST_N_2"/>
    <property type="match status" value="1"/>
</dbReference>
<keyword evidence="6" id="KW-1185">Reference proteome</keyword>
<keyword evidence="5" id="KW-0560">Oxidoreductase</keyword>
<dbReference type="SFLD" id="SFLDG01148">
    <property type="entry name" value="Xi_(cytGST)"/>
    <property type="match status" value="1"/>
</dbReference>
<feature type="active site" description="Nucleophile" evidence="1">
    <location>
        <position position="54"/>
    </location>
</feature>
<dbReference type="InterPro" id="IPR004045">
    <property type="entry name" value="Glutathione_S-Trfase_N"/>
</dbReference>
<dbReference type="Pfam" id="PF13410">
    <property type="entry name" value="GST_C_2"/>
    <property type="match status" value="1"/>
</dbReference>
<dbReference type="GO" id="GO:0004364">
    <property type="term" value="F:glutathione transferase activity"/>
    <property type="evidence" value="ECO:0007669"/>
    <property type="project" value="InterPro"/>
</dbReference>
<dbReference type="OrthoDB" id="172488at2157"/>
<dbReference type="SFLD" id="SFLDG01206">
    <property type="entry name" value="Xi.1"/>
    <property type="match status" value="1"/>
</dbReference>
<dbReference type="InterPro" id="IPR010987">
    <property type="entry name" value="Glutathione-S-Trfase_C-like"/>
</dbReference>
<feature type="active site" description="Proton donor/acceptor" evidence="1">
    <location>
        <position position="186"/>
    </location>
</feature>
<dbReference type="EC" id="1.8.-.-" evidence="5"/>
<feature type="binding site" evidence="2">
    <location>
        <position position="87"/>
    </location>
    <ligand>
        <name>glutathione</name>
        <dbReference type="ChEBI" id="CHEBI:57925"/>
    </ligand>
</feature>
<accession>A0A0U5AIY6</accession>
<organism evidence="5 6">
    <name type="scientific">Halobacterium hubeiense</name>
    <dbReference type="NCBI Taxonomy" id="1407499"/>
    <lineage>
        <taxon>Archaea</taxon>
        <taxon>Methanobacteriati</taxon>
        <taxon>Methanobacteriota</taxon>
        <taxon>Stenosarchaea group</taxon>
        <taxon>Halobacteria</taxon>
        <taxon>Halobacteriales</taxon>
        <taxon>Halobacteriaceae</taxon>
        <taxon>Halobacterium</taxon>
    </lineage>
</organism>
<dbReference type="Gene3D" id="3.40.30.10">
    <property type="entry name" value="Glutaredoxin"/>
    <property type="match status" value="1"/>
</dbReference>
<proteinExistence type="predicted"/>
<feature type="site" description="Lowers pKa of active site Cys" evidence="3">
    <location>
        <position position="244"/>
    </location>
</feature>
<evidence type="ECO:0000313" key="5">
    <source>
        <dbReference type="EMBL" id="CQH62231.1"/>
    </source>
</evidence>
<dbReference type="InterPro" id="IPR016639">
    <property type="entry name" value="GST_Omega/GSH"/>
</dbReference>
<evidence type="ECO:0000256" key="1">
    <source>
        <dbReference type="PIRSR" id="PIRSR015753-1"/>
    </source>
</evidence>
<dbReference type="PROSITE" id="PS50405">
    <property type="entry name" value="GST_CTER"/>
    <property type="match status" value="1"/>
</dbReference>
<dbReference type="InterPro" id="IPR047047">
    <property type="entry name" value="GST_Omega-like_C"/>
</dbReference>
<dbReference type="GeneID" id="26660276"/>
<feature type="site" description="Lowers pKa of active site Cys" evidence="3">
    <location>
        <position position="287"/>
    </location>
</feature>
<feature type="domain" description="GST C-terminal" evidence="4">
    <location>
        <begin position="160"/>
        <end position="290"/>
    </location>
</feature>
<gene>
    <name evidence="5" type="ORF">HHUB_3686</name>
</gene>
<dbReference type="SUPFAM" id="SSF52833">
    <property type="entry name" value="Thioredoxin-like"/>
    <property type="match status" value="1"/>
</dbReference>
<reference evidence="6" key="1">
    <citation type="journal article" date="2016" name="Environ. Microbiol.">
        <title>The complete genome of a viable archaeum isolated from 123-million-year-old rock salt.</title>
        <authorList>
            <person name="Jaakkola S.T."/>
            <person name="Pfeiffer F."/>
            <person name="Ravantti J.J."/>
            <person name="Guo Q."/>
            <person name="Liu Y."/>
            <person name="Chen X."/>
            <person name="Ma H."/>
            <person name="Yang C."/>
            <person name="Oksanen H.M."/>
            <person name="Bamford D.H."/>
        </authorList>
    </citation>
    <scope>NUCLEOTIDE SEQUENCE</scope>
    <source>
        <strain evidence="6">JI20-1</strain>
    </source>
</reference>
<dbReference type="KEGG" id="hhb:Hhub_3686"/>
<dbReference type="Gene3D" id="1.20.1050.10">
    <property type="match status" value="1"/>
</dbReference>
<dbReference type="CDD" id="cd03190">
    <property type="entry name" value="GST_C_Omega_like"/>
    <property type="match status" value="1"/>
</dbReference>
<feature type="binding site" evidence="2">
    <location>
        <begin position="121"/>
        <end position="124"/>
    </location>
    <ligand>
        <name>glutathione</name>
        <dbReference type="ChEBI" id="CHEBI:57925"/>
    </ligand>
</feature>
<evidence type="ECO:0000256" key="3">
    <source>
        <dbReference type="PIRSR" id="PIRSR015753-3"/>
    </source>
</evidence>
<evidence type="ECO:0000256" key="2">
    <source>
        <dbReference type="PIRSR" id="PIRSR015753-2"/>
    </source>
</evidence>
<dbReference type="InterPro" id="IPR036282">
    <property type="entry name" value="Glutathione-S-Trfase_C_sf"/>
</dbReference>
<dbReference type="PIRSF" id="PIRSF015753">
    <property type="entry name" value="GST"/>
    <property type="match status" value="1"/>
</dbReference>
<dbReference type="GO" id="GO:0016491">
    <property type="term" value="F:oxidoreductase activity"/>
    <property type="evidence" value="ECO:0007669"/>
    <property type="project" value="UniProtKB-KW"/>
</dbReference>
<dbReference type="InterPro" id="IPR036249">
    <property type="entry name" value="Thioredoxin-like_sf"/>
</dbReference>
<dbReference type="Proteomes" id="UP000066737">
    <property type="component" value="Chromosome I"/>
</dbReference>
<dbReference type="AlphaFoldDB" id="A0A0U5AIY6"/>
<name>A0A0U5AIY6_9EURY</name>
<dbReference type="EMBL" id="LN831302">
    <property type="protein sequence ID" value="CQH62231.1"/>
    <property type="molecule type" value="Genomic_DNA"/>
</dbReference>
<evidence type="ECO:0000313" key="6">
    <source>
        <dbReference type="Proteomes" id="UP000066737"/>
    </source>
</evidence>
<dbReference type="InterPro" id="IPR040079">
    <property type="entry name" value="Glutathione_S-Trfase"/>
</dbReference>
<dbReference type="SFLD" id="SFLDS00019">
    <property type="entry name" value="Glutathione_Transferase_(cytos"/>
    <property type="match status" value="1"/>
</dbReference>
<dbReference type="PANTHER" id="PTHR32419">
    <property type="entry name" value="GLUTATHIONYL-HYDROQUINONE REDUCTASE"/>
    <property type="match status" value="1"/>
</dbReference>
<dbReference type="PANTHER" id="PTHR32419:SF6">
    <property type="entry name" value="GLUTATHIONE S-TRANSFERASE OMEGA-LIKE 1-RELATED"/>
    <property type="match status" value="1"/>
</dbReference>
<dbReference type="GO" id="GO:0005737">
    <property type="term" value="C:cytoplasm"/>
    <property type="evidence" value="ECO:0007669"/>
    <property type="project" value="TreeGrafter"/>
</dbReference>
<sequence length="327" mass="37802">MGRMVDGEWRTEEEMIAHGESGEFEREETTFRDWVGEDVPAESGRYHLYVSYACPWAHRTLVTRAIKGLEDAVSVSVVDPVRFDQGWEFDPDKPGTSPDHLFGSDYLREVYAHADAEYTGRVTVPVLYDTEEDTIVNNESEEIMRMLDVAFNEYATRDVDLYPEGYQDEVDRLIEDIYDPINNGVYRAGFADSQRAYDNAVDDLFEALAHYDDLLADQRYLAGDVLTEADVAMFTTLYRFDEVYHTHFKCNRKRIVDYDNLWPYLRELCQLPGVADTLHMDHVKQHYYRSHGHLNPKRLVPTGPNPDFFAPYDRDELPGGPPADLQE</sequence>
<protein>
    <submittedName>
        <fullName evidence="5">YqjG-type gamma-glutamylcysteinyl-hydroquinone reductase</fullName>
        <ecNumber evidence="5">1.8.-.-</ecNumber>
    </submittedName>
</protein>
<dbReference type="SUPFAM" id="SSF47616">
    <property type="entry name" value="GST C-terminal domain-like"/>
    <property type="match status" value="1"/>
</dbReference>
<dbReference type="RefSeq" id="WP_059057990.1">
    <property type="nucleotide sequence ID" value="NZ_CEML01000001.1"/>
</dbReference>